<feature type="compositionally biased region" description="Basic and acidic residues" evidence="1">
    <location>
        <begin position="1"/>
        <end position="14"/>
    </location>
</feature>
<comment type="caution">
    <text evidence="2">The sequence shown here is derived from an EMBL/GenBank/DDBJ whole genome shotgun (WGS) entry which is preliminary data.</text>
</comment>
<feature type="region of interest" description="Disordered" evidence="1">
    <location>
        <begin position="98"/>
        <end position="152"/>
    </location>
</feature>
<accession>A0ABN9TRH8</accession>
<organism evidence="2 3">
    <name type="scientific">Prorocentrum cordatum</name>
    <dbReference type="NCBI Taxonomy" id="2364126"/>
    <lineage>
        <taxon>Eukaryota</taxon>
        <taxon>Sar</taxon>
        <taxon>Alveolata</taxon>
        <taxon>Dinophyceae</taxon>
        <taxon>Prorocentrales</taxon>
        <taxon>Prorocentraceae</taxon>
        <taxon>Prorocentrum</taxon>
    </lineage>
</organism>
<sequence length="179" mass="19760">MSARRQPAEEDRVQAGDVNPTYTMDEAATIQSRPAQMAQNTCASLTRRWNMQSGREQKRGEGGREVGKRGRAARTFHEKRATRPHVSWRIGLRAVLECRGEPGGRPNSAPSHKKLNRPRGGRRSGRRRGGERRRTEEEEADGGARAPDLEIVGSATVSWHRCLASSSGRGPSPHVPAHV</sequence>
<proteinExistence type="predicted"/>
<evidence type="ECO:0000313" key="2">
    <source>
        <dbReference type="EMBL" id="CAK0848764.1"/>
    </source>
</evidence>
<gene>
    <name evidence="2" type="ORF">PCOR1329_LOCUS41636</name>
</gene>
<dbReference type="EMBL" id="CAUYUJ010015007">
    <property type="protein sequence ID" value="CAK0848764.1"/>
    <property type="molecule type" value="Genomic_DNA"/>
</dbReference>
<protein>
    <submittedName>
        <fullName evidence="2">Uncharacterized protein</fullName>
    </submittedName>
</protein>
<evidence type="ECO:0000256" key="1">
    <source>
        <dbReference type="SAM" id="MobiDB-lite"/>
    </source>
</evidence>
<evidence type="ECO:0000313" key="3">
    <source>
        <dbReference type="Proteomes" id="UP001189429"/>
    </source>
</evidence>
<feature type="region of interest" description="Disordered" evidence="1">
    <location>
        <begin position="46"/>
        <end position="86"/>
    </location>
</feature>
<keyword evidence="3" id="KW-1185">Reference proteome</keyword>
<reference evidence="2" key="1">
    <citation type="submission" date="2023-10" db="EMBL/GenBank/DDBJ databases">
        <authorList>
            <person name="Chen Y."/>
            <person name="Shah S."/>
            <person name="Dougan E. K."/>
            <person name="Thang M."/>
            <person name="Chan C."/>
        </authorList>
    </citation>
    <scope>NUCLEOTIDE SEQUENCE [LARGE SCALE GENOMIC DNA]</scope>
</reference>
<dbReference type="Proteomes" id="UP001189429">
    <property type="component" value="Unassembled WGS sequence"/>
</dbReference>
<feature type="region of interest" description="Disordered" evidence="1">
    <location>
        <begin position="1"/>
        <end position="21"/>
    </location>
</feature>
<feature type="compositionally biased region" description="Basic and acidic residues" evidence="1">
    <location>
        <begin position="55"/>
        <end position="68"/>
    </location>
</feature>
<feature type="compositionally biased region" description="Basic residues" evidence="1">
    <location>
        <begin position="111"/>
        <end position="131"/>
    </location>
</feature>
<name>A0ABN9TRH8_9DINO</name>